<proteinExistence type="predicted"/>
<dbReference type="EMBL" id="UINC01182907">
    <property type="protein sequence ID" value="SVD93380.1"/>
    <property type="molecule type" value="Genomic_DNA"/>
</dbReference>
<reference evidence="1" key="1">
    <citation type="submission" date="2018-05" db="EMBL/GenBank/DDBJ databases">
        <authorList>
            <person name="Lanie J.A."/>
            <person name="Ng W.-L."/>
            <person name="Kazmierczak K.M."/>
            <person name="Andrzejewski T.M."/>
            <person name="Davidsen T.M."/>
            <person name="Wayne K.J."/>
            <person name="Tettelin H."/>
            <person name="Glass J.I."/>
            <person name="Rusch D."/>
            <person name="Podicherti R."/>
            <person name="Tsui H.-C.T."/>
            <person name="Winkler M.E."/>
        </authorList>
    </citation>
    <scope>NUCLEOTIDE SEQUENCE</scope>
</reference>
<name>A0A382ZDM1_9ZZZZ</name>
<dbReference type="AlphaFoldDB" id="A0A382ZDM1"/>
<feature type="non-terminal residue" evidence="1">
    <location>
        <position position="1"/>
    </location>
</feature>
<sequence length="52" mass="5651">HGLHYRLNDKLLGNGQLGEATKVLRFRANSDGIEFLGPNFAPLTSDAATEQP</sequence>
<accession>A0A382ZDM1</accession>
<gene>
    <name evidence="1" type="ORF">METZ01_LOCUS446234</name>
</gene>
<protein>
    <submittedName>
        <fullName evidence="1">Uncharacterized protein</fullName>
    </submittedName>
</protein>
<evidence type="ECO:0000313" key="1">
    <source>
        <dbReference type="EMBL" id="SVD93380.1"/>
    </source>
</evidence>
<organism evidence="1">
    <name type="scientific">marine metagenome</name>
    <dbReference type="NCBI Taxonomy" id="408172"/>
    <lineage>
        <taxon>unclassified sequences</taxon>
        <taxon>metagenomes</taxon>
        <taxon>ecological metagenomes</taxon>
    </lineage>
</organism>